<keyword evidence="9" id="KW-1185">Reference proteome</keyword>
<feature type="coiled-coil region" evidence="5">
    <location>
        <begin position="236"/>
        <end position="263"/>
    </location>
</feature>
<proteinExistence type="inferred from homology"/>
<dbReference type="InterPro" id="IPR057135">
    <property type="entry name" value="At4g27190-like_LRR"/>
</dbReference>
<dbReference type="InterPro" id="IPR050905">
    <property type="entry name" value="Plant_NBS-LRR"/>
</dbReference>
<keyword evidence="2" id="KW-0547">Nucleotide-binding</keyword>
<dbReference type="InterPro" id="IPR032675">
    <property type="entry name" value="LRR_dom_sf"/>
</dbReference>
<dbReference type="SUPFAM" id="SSF52058">
    <property type="entry name" value="L domain-like"/>
    <property type="match status" value="1"/>
</dbReference>
<dbReference type="InterPro" id="IPR042197">
    <property type="entry name" value="Apaf_helical"/>
</dbReference>
<gene>
    <name evidence="8" type="ORF">M0R45_009993</name>
</gene>
<dbReference type="PRINTS" id="PR00364">
    <property type="entry name" value="DISEASERSIST"/>
</dbReference>
<keyword evidence="4" id="KW-0067">ATP-binding</keyword>
<dbReference type="PANTHER" id="PTHR33463">
    <property type="entry name" value="NB-ARC DOMAIN-CONTAINING PROTEIN-RELATED"/>
    <property type="match status" value="1"/>
</dbReference>
<evidence type="ECO:0000259" key="6">
    <source>
        <dbReference type="Pfam" id="PF00931"/>
    </source>
</evidence>
<keyword evidence="3" id="KW-0611">Plant defense</keyword>
<dbReference type="Gene3D" id="1.10.8.430">
    <property type="entry name" value="Helical domain of apoptotic protease-activating factors"/>
    <property type="match status" value="1"/>
</dbReference>
<comment type="caution">
    <text evidence="8">The sequence shown here is derived from an EMBL/GenBank/DDBJ whole genome shotgun (WGS) entry which is preliminary data.</text>
</comment>
<evidence type="ECO:0000256" key="2">
    <source>
        <dbReference type="ARBA" id="ARBA00022741"/>
    </source>
</evidence>
<dbReference type="Pfam" id="PF00931">
    <property type="entry name" value="NB-ARC"/>
    <property type="match status" value="1"/>
</dbReference>
<evidence type="ECO:0000313" key="8">
    <source>
        <dbReference type="EMBL" id="KAK9944423.1"/>
    </source>
</evidence>
<accession>A0AAW1Y5N0</accession>
<feature type="domain" description="Disease resistance protein At4g27190-like leucine-rich repeats" evidence="7">
    <location>
        <begin position="711"/>
        <end position="820"/>
    </location>
</feature>
<dbReference type="GO" id="GO:0005524">
    <property type="term" value="F:ATP binding"/>
    <property type="evidence" value="ECO:0007669"/>
    <property type="project" value="UniProtKB-KW"/>
</dbReference>
<evidence type="ECO:0000256" key="4">
    <source>
        <dbReference type="ARBA" id="ARBA00022840"/>
    </source>
</evidence>
<dbReference type="AlphaFoldDB" id="A0AAW1Y5N0"/>
<organism evidence="8 9">
    <name type="scientific">Rubus argutus</name>
    <name type="common">Southern blackberry</name>
    <dbReference type="NCBI Taxonomy" id="59490"/>
    <lineage>
        <taxon>Eukaryota</taxon>
        <taxon>Viridiplantae</taxon>
        <taxon>Streptophyta</taxon>
        <taxon>Embryophyta</taxon>
        <taxon>Tracheophyta</taxon>
        <taxon>Spermatophyta</taxon>
        <taxon>Magnoliopsida</taxon>
        <taxon>eudicotyledons</taxon>
        <taxon>Gunneridae</taxon>
        <taxon>Pentapetalae</taxon>
        <taxon>rosids</taxon>
        <taxon>fabids</taxon>
        <taxon>Rosales</taxon>
        <taxon>Rosaceae</taxon>
        <taxon>Rosoideae</taxon>
        <taxon>Rosoideae incertae sedis</taxon>
        <taxon>Rubus</taxon>
    </lineage>
</organism>
<dbReference type="EMBL" id="JBEDUW010000002">
    <property type="protein sequence ID" value="KAK9944423.1"/>
    <property type="molecule type" value="Genomic_DNA"/>
</dbReference>
<dbReference type="PANTHER" id="PTHR33463:SF198">
    <property type="entry name" value="RPP4C3"/>
    <property type="match status" value="1"/>
</dbReference>
<dbReference type="Pfam" id="PF23247">
    <property type="entry name" value="LRR_RPS2"/>
    <property type="match status" value="2"/>
</dbReference>
<evidence type="ECO:0000256" key="3">
    <source>
        <dbReference type="ARBA" id="ARBA00022821"/>
    </source>
</evidence>
<evidence type="ECO:0000256" key="5">
    <source>
        <dbReference type="SAM" id="Coils"/>
    </source>
</evidence>
<name>A0AAW1Y5N0_RUBAR</name>
<dbReference type="Gene3D" id="3.80.10.10">
    <property type="entry name" value="Ribonuclease Inhibitor"/>
    <property type="match status" value="2"/>
</dbReference>
<evidence type="ECO:0000313" key="9">
    <source>
        <dbReference type="Proteomes" id="UP001457282"/>
    </source>
</evidence>
<dbReference type="Gene3D" id="3.40.50.300">
    <property type="entry name" value="P-loop containing nucleotide triphosphate hydrolases"/>
    <property type="match status" value="1"/>
</dbReference>
<evidence type="ECO:0000259" key="7">
    <source>
        <dbReference type="Pfam" id="PF23247"/>
    </source>
</evidence>
<dbReference type="InterPro" id="IPR027417">
    <property type="entry name" value="P-loop_NTPase"/>
</dbReference>
<protein>
    <recommendedName>
        <fullName evidence="10">AAA+ ATPase domain-containing protein</fullName>
    </recommendedName>
</protein>
<feature type="domain" description="NB-ARC" evidence="6">
    <location>
        <begin position="167"/>
        <end position="327"/>
    </location>
</feature>
<evidence type="ECO:0008006" key="10">
    <source>
        <dbReference type="Google" id="ProtNLM"/>
    </source>
</evidence>
<reference evidence="8 9" key="1">
    <citation type="journal article" date="2023" name="G3 (Bethesda)">
        <title>A chromosome-length genome assembly and annotation of blackberry (Rubus argutus, cv. 'Hillquist').</title>
        <authorList>
            <person name="Bruna T."/>
            <person name="Aryal R."/>
            <person name="Dudchenko O."/>
            <person name="Sargent D.J."/>
            <person name="Mead D."/>
            <person name="Buti M."/>
            <person name="Cavallini A."/>
            <person name="Hytonen T."/>
            <person name="Andres J."/>
            <person name="Pham M."/>
            <person name="Weisz D."/>
            <person name="Mascagni F."/>
            <person name="Usai G."/>
            <person name="Natali L."/>
            <person name="Bassil N."/>
            <person name="Fernandez G.E."/>
            <person name="Lomsadze A."/>
            <person name="Armour M."/>
            <person name="Olukolu B."/>
            <person name="Poorten T."/>
            <person name="Britton C."/>
            <person name="Davik J."/>
            <person name="Ashrafi H."/>
            <person name="Aiden E.L."/>
            <person name="Borodovsky M."/>
            <person name="Worthington M."/>
        </authorList>
    </citation>
    <scope>NUCLEOTIDE SEQUENCE [LARGE SCALE GENOMIC DNA]</scope>
    <source>
        <strain evidence="8">PI 553951</strain>
    </source>
</reference>
<dbReference type="InterPro" id="IPR002182">
    <property type="entry name" value="NB-ARC"/>
</dbReference>
<evidence type="ECO:0000256" key="1">
    <source>
        <dbReference type="ARBA" id="ARBA00008894"/>
    </source>
</evidence>
<dbReference type="GO" id="GO:0043531">
    <property type="term" value="F:ADP binding"/>
    <property type="evidence" value="ECO:0007669"/>
    <property type="project" value="InterPro"/>
</dbReference>
<comment type="similarity">
    <text evidence="1">Belongs to the disease resistance NB-LRR family.</text>
</comment>
<sequence>MEVVIAVVGKVAEYSVAPVVRQFGYLIHYESNVAHLTNQVETLTAMRDGVILKIDAATRNSETILPEVENWLNRVNRTLLDKETCFEKETTAKAECCSNGWFPNLKIRHSLSRKAKKMSPDVDSLLDKKFESVACSGPPPQLGFQPIQHEGASASGTSNNVNFESRKSTVRDVMETLKGNQFNPIVICGMGGVGKTTLVGEVVNKAKIEGLFDEYAKAIVNEKPDPSKIQRDVAEYLGLKLEEEGLESRADKLRERLSGTKRALIVLDNVWETLNLWEIGIPSGPKSCKVLVTSRNQDVFNEEETRKIFHIGVLPESDAWSLFKKVAGGDIESDPELRPIAEQVLSKCDGLPVAISTLGSALRQKETKPIWKNALGLLQKPFGGDIRGMKKNVYQTIRLMSLPVRLRNIQTLCLKGLELELQTISVIGELRTLMILRLSGSTIKHVPEEFKNLCNLKLLDLGNCRGLEEISPGIISSLSKLEELYLLGSFKKWDDDGMLSVSELLDLPLLTRLETDLPPVVDILRNNMLLFDKLKRFKLIIRRKSTASIRENILHSAETFIFRSVSKLFENPGDNYLNLDADLLVAVTVLLKKTHFLELKGNNSSNDVSELHLLDPETWTYLQEEIRNNQLSPCSFCELRLLRVQCCDKISNLVPTYMQARLQKLEMIKVSYCSSLQEIFELRRSRVNEDEGSRQTPSNISQPDQGIMQIRNQTDFKVFQHLTHLFVSDCDSLRNVCSSSIAKSLVNLKELEIMNSRNMEEIVAAEEGEEAEDNNMFPHLRSLLLGNLPNLVSFSRDKYALDWPSMESIWIWDCPKMKNFSSGSLITPMRMKTDIGSGVDENIQKELEMSKKEKPDMNF</sequence>
<feature type="domain" description="Disease resistance protein At4g27190-like leucine-rich repeats" evidence="7">
    <location>
        <begin position="624"/>
        <end position="690"/>
    </location>
</feature>
<dbReference type="Proteomes" id="UP001457282">
    <property type="component" value="Unassembled WGS sequence"/>
</dbReference>
<dbReference type="GO" id="GO:0006952">
    <property type="term" value="P:defense response"/>
    <property type="evidence" value="ECO:0007669"/>
    <property type="project" value="UniProtKB-KW"/>
</dbReference>
<dbReference type="SUPFAM" id="SSF52540">
    <property type="entry name" value="P-loop containing nucleoside triphosphate hydrolases"/>
    <property type="match status" value="1"/>
</dbReference>
<keyword evidence="5" id="KW-0175">Coiled coil</keyword>